<feature type="compositionally biased region" description="Low complexity" evidence="2">
    <location>
        <begin position="150"/>
        <end position="163"/>
    </location>
</feature>
<feature type="region of interest" description="Disordered" evidence="2">
    <location>
        <begin position="102"/>
        <end position="124"/>
    </location>
</feature>
<dbReference type="EMBL" id="NQVE01000027">
    <property type="protein sequence ID" value="RAL53489.1"/>
    <property type="molecule type" value="Genomic_DNA"/>
</dbReference>
<gene>
    <name evidence="4" type="ORF">DM860_007161</name>
</gene>
<proteinExistence type="predicted"/>
<sequence>MASSQVHISPFGCVLGNRTPCDRYNPKNFHKNLKVLVNSCISDEMSSEDSDENGGRMDLSDLWVHKPRYLQKNSHPDGERKPTMDKDSYNWDRVRKMVLSVDEDDKRDVSPSRSAAEVPHPGGVSSLVRRWKDFEKPAANNNSSVCISRSNSTSSTPWDDSSSIDNGGEPENARDKDSDASERERLRVTDIIKKLICNLGGEGGNHSNREAQGNAGGEEPSASPRVKPPADHLRCHPKVLNSPRIIRGRQAFAELLAQMELERKKEIQGLVRLNAVSKFQHKGRIQAMLRLKFLRGRVSNYEAPESNRLTQSSIMHRRERFNGRAPLGMDDSKGIPKEIHHHHYHHDNTSEAEKVFKSTSLEVDQTSLQPEEAGGIQLSYDKGFTTSVQHSETSIAGGIPLETCPDNSQETGSARHEEVTGPSEVSHNESIKPPEIVGEEITDHQQMESELGKECAQSQSGLDEMQYGVSEEPVINQDWITDVSRPRSEWEDLRQARYQEMLDPFIDNLDIQQLLQRRSVSSFLSGDLREKIDRLMISRSQGNQRTLHTDVHEVKEKAEADKGDKVEEAGPECQEDEKDDDNHDEEERCCEFDCQIEELNGHADSVDRSWSYNQGHNSSDGSDEMTSAYSPPSQFSHFYSQNNQPYWSSKTHPSIEIQLIYDLKNHMEQLHQDIFQVQRSIKSCMNMQKKLQRSIKHEVSAVLTQPGQKRGRGSGGNKRTRKGNCCICGDSKIDSLLYRCGHMCTCFGCAHQLKSDDQNCPICRAPILDIVRTQTN</sequence>
<dbReference type="AlphaFoldDB" id="A0A328EA56"/>
<keyword evidence="1" id="KW-0862">Zinc</keyword>
<feature type="compositionally biased region" description="Basic and acidic residues" evidence="2">
    <location>
        <begin position="547"/>
        <end position="568"/>
    </location>
</feature>
<organism evidence="4 5">
    <name type="scientific">Cuscuta australis</name>
    <dbReference type="NCBI Taxonomy" id="267555"/>
    <lineage>
        <taxon>Eukaryota</taxon>
        <taxon>Viridiplantae</taxon>
        <taxon>Streptophyta</taxon>
        <taxon>Embryophyta</taxon>
        <taxon>Tracheophyta</taxon>
        <taxon>Spermatophyta</taxon>
        <taxon>Magnoliopsida</taxon>
        <taxon>eudicotyledons</taxon>
        <taxon>Gunneridae</taxon>
        <taxon>Pentapetalae</taxon>
        <taxon>asterids</taxon>
        <taxon>lamiids</taxon>
        <taxon>Solanales</taxon>
        <taxon>Convolvulaceae</taxon>
        <taxon>Cuscuteae</taxon>
        <taxon>Cuscuta</taxon>
        <taxon>Cuscuta subgen. Grammica</taxon>
        <taxon>Cuscuta sect. Cleistogrammica</taxon>
    </lineage>
</organism>
<dbReference type="PANTHER" id="PTHR47820">
    <property type="entry name" value="BNAC05G24000D PROTEIN"/>
    <property type="match status" value="1"/>
</dbReference>
<dbReference type="PROSITE" id="PS50089">
    <property type="entry name" value="ZF_RING_2"/>
    <property type="match status" value="1"/>
</dbReference>
<feature type="compositionally biased region" description="Polar residues" evidence="2">
    <location>
        <begin position="608"/>
        <end position="630"/>
    </location>
</feature>
<reference evidence="4 5" key="1">
    <citation type="submission" date="2018-06" db="EMBL/GenBank/DDBJ databases">
        <title>The Genome of Cuscuta australis (Dodder) Provides Insight into the Evolution of Plant Parasitism.</title>
        <authorList>
            <person name="Liu H."/>
        </authorList>
    </citation>
    <scope>NUCLEOTIDE SEQUENCE [LARGE SCALE GENOMIC DNA]</scope>
    <source>
        <strain evidence="5">cv. Yunnan</strain>
        <tissue evidence="4">Vines</tissue>
    </source>
</reference>
<evidence type="ECO:0000313" key="5">
    <source>
        <dbReference type="Proteomes" id="UP000249390"/>
    </source>
</evidence>
<keyword evidence="1" id="KW-0863">Zinc-finger</keyword>
<accession>A0A328EA56</accession>
<name>A0A328EA56_9ASTE</name>
<feature type="region of interest" description="Disordered" evidence="2">
    <location>
        <begin position="397"/>
        <end position="430"/>
    </location>
</feature>
<dbReference type="PANTHER" id="PTHR47820:SF3">
    <property type="entry name" value="OS07G0499800 PROTEIN"/>
    <property type="match status" value="1"/>
</dbReference>
<feature type="domain" description="RING-type" evidence="3">
    <location>
        <begin position="725"/>
        <end position="764"/>
    </location>
</feature>
<comment type="caution">
    <text evidence="4">The sequence shown here is derived from an EMBL/GenBank/DDBJ whole genome shotgun (WGS) entry which is preliminary data.</text>
</comment>
<dbReference type="InterPro" id="IPR001841">
    <property type="entry name" value="Znf_RING"/>
</dbReference>
<dbReference type="InterPro" id="IPR013083">
    <property type="entry name" value="Znf_RING/FYVE/PHD"/>
</dbReference>
<evidence type="ECO:0000256" key="2">
    <source>
        <dbReference type="SAM" id="MobiDB-lite"/>
    </source>
</evidence>
<feature type="compositionally biased region" description="Acidic residues" evidence="2">
    <location>
        <begin position="569"/>
        <end position="584"/>
    </location>
</feature>
<dbReference type="SUPFAM" id="SSF57850">
    <property type="entry name" value="RING/U-box"/>
    <property type="match status" value="1"/>
</dbReference>
<feature type="region of interest" description="Disordered" evidence="2">
    <location>
        <begin position="543"/>
        <end position="584"/>
    </location>
</feature>
<dbReference type="Pfam" id="PF13920">
    <property type="entry name" value="zf-C3HC4_3"/>
    <property type="match status" value="1"/>
</dbReference>
<dbReference type="GO" id="GO:0008270">
    <property type="term" value="F:zinc ion binding"/>
    <property type="evidence" value="ECO:0007669"/>
    <property type="project" value="UniProtKB-KW"/>
</dbReference>
<dbReference type="CDD" id="cd16647">
    <property type="entry name" value="mRING-HC-C3HC5_NEU1"/>
    <property type="match status" value="1"/>
</dbReference>
<dbReference type="Proteomes" id="UP000249390">
    <property type="component" value="Unassembled WGS sequence"/>
</dbReference>
<keyword evidence="1" id="KW-0479">Metal-binding</keyword>
<feature type="compositionally biased region" description="Polar residues" evidence="2">
    <location>
        <begin position="140"/>
        <end position="149"/>
    </location>
</feature>
<evidence type="ECO:0000313" key="4">
    <source>
        <dbReference type="EMBL" id="RAL53489.1"/>
    </source>
</evidence>
<feature type="region of interest" description="Disordered" evidence="2">
    <location>
        <begin position="202"/>
        <end position="233"/>
    </location>
</feature>
<feature type="region of interest" description="Disordered" evidence="2">
    <location>
        <begin position="605"/>
        <end position="630"/>
    </location>
</feature>
<protein>
    <recommendedName>
        <fullName evidence="3">RING-type domain-containing protein</fullName>
    </recommendedName>
</protein>
<feature type="region of interest" description="Disordered" evidence="2">
    <location>
        <begin position="140"/>
        <end position="184"/>
    </location>
</feature>
<keyword evidence="5" id="KW-1185">Reference proteome</keyword>
<feature type="compositionally biased region" description="Basic and acidic residues" evidence="2">
    <location>
        <begin position="171"/>
        <end position="184"/>
    </location>
</feature>
<dbReference type="Gene3D" id="3.30.40.10">
    <property type="entry name" value="Zinc/RING finger domain, C3HC4 (zinc finger)"/>
    <property type="match status" value="1"/>
</dbReference>
<evidence type="ECO:0000259" key="3">
    <source>
        <dbReference type="PROSITE" id="PS50089"/>
    </source>
</evidence>
<evidence type="ECO:0000256" key="1">
    <source>
        <dbReference type="PROSITE-ProRule" id="PRU00175"/>
    </source>
</evidence>